<dbReference type="RefSeq" id="WP_016962210.1">
    <property type="nucleotide sequence ID" value="NZ_AJWN02000040.1"/>
</dbReference>
<keyword evidence="4" id="KW-1185">Reference proteome</keyword>
<dbReference type="AlphaFoldDB" id="A0A1E5CAN9"/>
<keyword evidence="1" id="KW-0812">Transmembrane</keyword>
<evidence type="ECO:0000313" key="3">
    <source>
        <dbReference type="EMBL" id="OEE62252.1"/>
    </source>
</evidence>
<keyword evidence="1" id="KW-1133">Transmembrane helix</keyword>
<comment type="caution">
    <text evidence="3">The sequence shown here is derived from an EMBL/GenBank/DDBJ whole genome shotgun (WGS) entry which is preliminary data.</text>
</comment>
<accession>A0A1E5CAN9</accession>
<dbReference type="Proteomes" id="UP000095039">
    <property type="component" value="Unassembled WGS sequence"/>
</dbReference>
<evidence type="ECO:0000256" key="1">
    <source>
        <dbReference type="SAM" id="Phobius"/>
    </source>
</evidence>
<keyword evidence="1" id="KW-0472">Membrane</keyword>
<dbReference type="InterPro" id="IPR023374">
    <property type="entry name" value="AttH-like_dom_sf"/>
</dbReference>
<sequence>MRDDDKPQPFMLTIIGWSSVVLLCVLALFGSVLLHDEVPNSLAVDMLVASDGDGFSTVKPGRRLSFPTDYGKHDDFRQEWWYVTANVSDKQGNQYGVQWTLFRTALSAQQGDRWDNTHVFMAHAVLTTKTETFAAERFARGGIGQTGVTSKPFNAWLDNWEWRSQTAAPFPAELTAQDDDFSFNLNMVQSQAEIMQGDQGYSRKHATKDVASYYFSVPAVVFEGTVTINGENIEVSGKGWVDREWSTQALSDDQRGWDWFSLQLDDGQSLMVVQVRSEQGPYRFGSLTAADGSTRTLDHDDINMVPTSFSKMPTGRHLPTEWQIQIADVDMTITTSPVNANNWLPFAFPYWEGPINVLGSSTGVGFMEATGY</sequence>
<dbReference type="Pfam" id="PF07143">
    <property type="entry name" value="CrtC"/>
    <property type="match status" value="1"/>
</dbReference>
<organism evidence="3 4">
    <name type="scientific">Enterovibrio norvegicus FF-454</name>
    <dbReference type="NCBI Taxonomy" id="1185651"/>
    <lineage>
        <taxon>Bacteria</taxon>
        <taxon>Pseudomonadati</taxon>
        <taxon>Pseudomonadota</taxon>
        <taxon>Gammaproteobacteria</taxon>
        <taxon>Vibrionales</taxon>
        <taxon>Vibrionaceae</taxon>
        <taxon>Enterovibrio</taxon>
    </lineage>
</organism>
<dbReference type="PANTHER" id="PTHR38591">
    <property type="entry name" value="HYDROLASE"/>
    <property type="match status" value="1"/>
</dbReference>
<dbReference type="PANTHER" id="PTHR38591:SF1">
    <property type="entry name" value="BLL1000 PROTEIN"/>
    <property type="match status" value="1"/>
</dbReference>
<evidence type="ECO:0000259" key="2">
    <source>
        <dbReference type="Pfam" id="PF07143"/>
    </source>
</evidence>
<dbReference type="InterPro" id="IPR010791">
    <property type="entry name" value="AttH_dom"/>
</dbReference>
<dbReference type="EMBL" id="AJWN02000040">
    <property type="protein sequence ID" value="OEE62252.1"/>
    <property type="molecule type" value="Genomic_DNA"/>
</dbReference>
<dbReference type="Gene3D" id="2.40.370.10">
    <property type="entry name" value="AttH-like domain"/>
    <property type="match status" value="2"/>
</dbReference>
<gene>
    <name evidence="3" type="ORF">A1OK_01720</name>
</gene>
<evidence type="ECO:0000313" key="4">
    <source>
        <dbReference type="Proteomes" id="UP000095039"/>
    </source>
</evidence>
<dbReference type="SUPFAM" id="SSF159245">
    <property type="entry name" value="AttH-like"/>
    <property type="match status" value="1"/>
</dbReference>
<feature type="domain" description="AttH" evidence="2">
    <location>
        <begin position="79"/>
        <end position="247"/>
    </location>
</feature>
<reference evidence="3 4" key="1">
    <citation type="journal article" date="2012" name="Science">
        <title>Ecological populations of bacteria act as socially cohesive units of antibiotic production and resistance.</title>
        <authorList>
            <person name="Cordero O.X."/>
            <person name="Wildschutte H."/>
            <person name="Kirkup B."/>
            <person name="Proehl S."/>
            <person name="Ngo L."/>
            <person name="Hussain F."/>
            <person name="Le Roux F."/>
            <person name="Mincer T."/>
            <person name="Polz M.F."/>
        </authorList>
    </citation>
    <scope>NUCLEOTIDE SEQUENCE [LARGE SCALE GENOMIC DNA]</scope>
    <source>
        <strain evidence="3 4">FF-454</strain>
    </source>
</reference>
<dbReference type="Pfam" id="PF17186">
    <property type="entry name" value="Lipocalin_9"/>
    <property type="match status" value="1"/>
</dbReference>
<proteinExistence type="predicted"/>
<feature type="transmembrane region" description="Helical" evidence="1">
    <location>
        <begin position="12"/>
        <end position="34"/>
    </location>
</feature>
<name>A0A1E5CAN9_9GAMM</name>
<protein>
    <submittedName>
        <fullName evidence="3">ABC transporter</fullName>
    </submittedName>
</protein>